<organism evidence="7 8">
    <name type="scientific">Saccharopolyspora gregorii</name>
    <dbReference type="NCBI Taxonomy" id="33914"/>
    <lineage>
        <taxon>Bacteria</taxon>
        <taxon>Bacillati</taxon>
        <taxon>Actinomycetota</taxon>
        <taxon>Actinomycetes</taxon>
        <taxon>Pseudonocardiales</taxon>
        <taxon>Pseudonocardiaceae</taxon>
        <taxon>Saccharopolyspora</taxon>
    </lineage>
</organism>
<dbReference type="PROSITE" id="PS50850">
    <property type="entry name" value="MFS"/>
    <property type="match status" value="1"/>
</dbReference>
<dbReference type="Pfam" id="PF07690">
    <property type="entry name" value="MFS_1"/>
    <property type="match status" value="1"/>
</dbReference>
<feature type="transmembrane region" description="Helical" evidence="5">
    <location>
        <begin position="321"/>
        <end position="339"/>
    </location>
</feature>
<dbReference type="SUPFAM" id="SSF103473">
    <property type="entry name" value="MFS general substrate transporter"/>
    <property type="match status" value="1"/>
</dbReference>
<evidence type="ECO:0000313" key="7">
    <source>
        <dbReference type="EMBL" id="GAA3363078.1"/>
    </source>
</evidence>
<dbReference type="PANTHER" id="PTHR23542:SF1">
    <property type="entry name" value="MAJOR FACILITATOR SUPERFAMILY (MFS) PROFILE DOMAIN-CONTAINING PROTEIN"/>
    <property type="match status" value="1"/>
</dbReference>
<sequence length="419" mass="42021">MRTPTGTVNRVLRPYLLLAQVPHAFTLLGAGLLARLHQPAINLVLTFLIADRTGSYTAGGVIGGAITVGQAVAGPVRGRAADRAGPTGVLLITGCGYGLGLFAIAFLAGPDSRLPAQWWWLLVPVAFATGLSFPPAGQVGRAVWVRIADGPARQAAFAVEATAQELLFVVSPILAAFVVAVQGAFAATAWCGVIGAAGAVVFAFVLRRAGIDAVPAAGERPGGEPLFAARGFALALGFTCLMIGGVISVDLLLVGWARDRGTPELAGYLAAVWAVGSLIGGLLLGASARRPRLWLRGALVAAGVAVLVPVLPPVADPGSPWLVSAVLLVGGLAIAPTFAANNARIGEIAPAGRRVEAFGWLASAGMVGSAIAAPLTGALLDASGPAAAAAAGTALALAAVCLAAHPSVRTRSAEDTPVP</sequence>
<feature type="transmembrane region" description="Helical" evidence="5">
    <location>
        <begin position="293"/>
        <end position="315"/>
    </location>
</feature>
<dbReference type="Proteomes" id="UP001500483">
    <property type="component" value="Unassembled WGS sequence"/>
</dbReference>
<comment type="subcellular location">
    <subcellularLocation>
        <location evidence="1">Cell membrane</location>
        <topology evidence="1">Multi-pass membrane protein</topology>
    </subcellularLocation>
</comment>
<keyword evidence="3 5" id="KW-1133">Transmembrane helix</keyword>
<keyword evidence="4 5" id="KW-0472">Membrane</keyword>
<feature type="transmembrane region" description="Helical" evidence="5">
    <location>
        <begin position="54"/>
        <end position="76"/>
    </location>
</feature>
<gene>
    <name evidence="7" type="ORF">GCM10020366_53590</name>
</gene>
<proteinExistence type="predicted"/>
<feature type="transmembrane region" description="Helical" evidence="5">
    <location>
        <begin position="227"/>
        <end position="253"/>
    </location>
</feature>
<evidence type="ECO:0000256" key="1">
    <source>
        <dbReference type="ARBA" id="ARBA00004651"/>
    </source>
</evidence>
<feature type="transmembrane region" description="Helical" evidence="5">
    <location>
        <begin position="265"/>
        <end position="286"/>
    </location>
</feature>
<accession>A0ABP6RY09</accession>
<feature type="transmembrane region" description="Helical" evidence="5">
    <location>
        <begin position="88"/>
        <end position="106"/>
    </location>
</feature>
<feature type="transmembrane region" description="Helical" evidence="5">
    <location>
        <begin position="187"/>
        <end position="206"/>
    </location>
</feature>
<evidence type="ECO:0000313" key="8">
    <source>
        <dbReference type="Proteomes" id="UP001500483"/>
    </source>
</evidence>
<dbReference type="PANTHER" id="PTHR23542">
    <property type="match status" value="1"/>
</dbReference>
<feature type="transmembrane region" description="Helical" evidence="5">
    <location>
        <begin position="118"/>
        <end position="136"/>
    </location>
</feature>
<evidence type="ECO:0000259" key="6">
    <source>
        <dbReference type="PROSITE" id="PS50850"/>
    </source>
</evidence>
<feature type="transmembrane region" description="Helical" evidence="5">
    <location>
        <begin position="12"/>
        <end position="34"/>
    </location>
</feature>
<feature type="transmembrane region" description="Helical" evidence="5">
    <location>
        <begin position="386"/>
        <end position="404"/>
    </location>
</feature>
<comment type="caution">
    <text evidence="7">The sequence shown here is derived from an EMBL/GenBank/DDBJ whole genome shotgun (WGS) entry which is preliminary data.</text>
</comment>
<evidence type="ECO:0000256" key="3">
    <source>
        <dbReference type="ARBA" id="ARBA00022989"/>
    </source>
</evidence>
<feature type="domain" description="Major facilitator superfamily (MFS) profile" evidence="6">
    <location>
        <begin position="225"/>
        <end position="419"/>
    </location>
</feature>
<name>A0ABP6RY09_9PSEU</name>
<keyword evidence="8" id="KW-1185">Reference proteome</keyword>
<feature type="transmembrane region" description="Helical" evidence="5">
    <location>
        <begin position="360"/>
        <end position="380"/>
    </location>
</feature>
<reference evidence="8" key="1">
    <citation type="journal article" date="2019" name="Int. J. Syst. Evol. Microbiol.">
        <title>The Global Catalogue of Microorganisms (GCM) 10K type strain sequencing project: providing services to taxonomists for standard genome sequencing and annotation.</title>
        <authorList>
            <consortium name="The Broad Institute Genomics Platform"/>
            <consortium name="The Broad Institute Genome Sequencing Center for Infectious Disease"/>
            <person name="Wu L."/>
            <person name="Ma J."/>
        </authorList>
    </citation>
    <scope>NUCLEOTIDE SEQUENCE [LARGE SCALE GENOMIC DNA]</scope>
    <source>
        <strain evidence="8">JCM 9687</strain>
    </source>
</reference>
<dbReference type="InterPro" id="IPR020846">
    <property type="entry name" value="MFS_dom"/>
</dbReference>
<keyword evidence="2 5" id="KW-0812">Transmembrane</keyword>
<dbReference type="InterPro" id="IPR011701">
    <property type="entry name" value="MFS"/>
</dbReference>
<protein>
    <submittedName>
        <fullName evidence="7">MFS transporter</fullName>
    </submittedName>
</protein>
<evidence type="ECO:0000256" key="2">
    <source>
        <dbReference type="ARBA" id="ARBA00022692"/>
    </source>
</evidence>
<dbReference type="Gene3D" id="1.20.1250.20">
    <property type="entry name" value="MFS general substrate transporter like domains"/>
    <property type="match status" value="1"/>
</dbReference>
<evidence type="ECO:0000256" key="5">
    <source>
        <dbReference type="SAM" id="Phobius"/>
    </source>
</evidence>
<dbReference type="InterPro" id="IPR036259">
    <property type="entry name" value="MFS_trans_sf"/>
</dbReference>
<evidence type="ECO:0000256" key="4">
    <source>
        <dbReference type="ARBA" id="ARBA00023136"/>
    </source>
</evidence>
<dbReference type="EMBL" id="BAAAYK010000038">
    <property type="protein sequence ID" value="GAA3363078.1"/>
    <property type="molecule type" value="Genomic_DNA"/>
</dbReference>
<feature type="transmembrane region" description="Helical" evidence="5">
    <location>
        <begin position="157"/>
        <end position="181"/>
    </location>
</feature>